<organism evidence="1 2">
    <name type="scientific">Kurthia sibirica</name>
    <dbReference type="NCBI Taxonomy" id="202750"/>
    <lineage>
        <taxon>Bacteria</taxon>
        <taxon>Bacillati</taxon>
        <taxon>Bacillota</taxon>
        <taxon>Bacilli</taxon>
        <taxon>Bacillales</taxon>
        <taxon>Caryophanaceae</taxon>
        <taxon>Kurthia</taxon>
    </lineage>
</organism>
<evidence type="ECO:0000313" key="1">
    <source>
        <dbReference type="EMBL" id="PWI23122.1"/>
    </source>
</evidence>
<dbReference type="EMBL" id="QFVR01000039">
    <property type="protein sequence ID" value="PWI23122.1"/>
    <property type="molecule type" value="Genomic_DNA"/>
</dbReference>
<gene>
    <name evidence="1" type="ORF">DEX24_16395</name>
</gene>
<proteinExistence type="predicted"/>
<accession>A0A2U3AEZ0</accession>
<protein>
    <submittedName>
        <fullName evidence="1">Uncharacterized protein</fullName>
    </submittedName>
</protein>
<name>A0A2U3AEZ0_9BACL</name>
<reference evidence="1 2" key="1">
    <citation type="submission" date="2018-05" db="EMBL/GenBank/DDBJ databases">
        <title>Kurthia sibirica genome sequence.</title>
        <authorList>
            <person name="Maclea K.S."/>
            <person name="Goen A.E."/>
        </authorList>
    </citation>
    <scope>NUCLEOTIDE SEQUENCE [LARGE SCALE GENOMIC DNA]</scope>
    <source>
        <strain evidence="1 2">ATCC 49154</strain>
    </source>
</reference>
<dbReference type="Proteomes" id="UP000245938">
    <property type="component" value="Unassembled WGS sequence"/>
</dbReference>
<comment type="caution">
    <text evidence="1">The sequence shown here is derived from an EMBL/GenBank/DDBJ whole genome shotgun (WGS) entry which is preliminary data.</text>
</comment>
<evidence type="ECO:0000313" key="2">
    <source>
        <dbReference type="Proteomes" id="UP000245938"/>
    </source>
</evidence>
<keyword evidence="2" id="KW-1185">Reference proteome</keyword>
<sequence length="61" mass="7030">MGGIESKKLLQFIPSRKKFRFSEKMMKLFLKKLEKSFSFLKMKISYIKGLGGFLLGNIPLG</sequence>
<dbReference type="AlphaFoldDB" id="A0A2U3AEZ0"/>